<evidence type="ECO:0000313" key="4">
    <source>
        <dbReference type="EMBL" id="GFH52252.1"/>
    </source>
</evidence>
<sequence length="340" mass="37939">MRALYSSIAYLLYSTYLTVYSCHRLVWEAEAILACTVVVVELAHDISSFAHITYTLATEKEREKEVVKQEEEEALKIFSGVEAAVALPANNQAGMNNASQQQQMFLQQMNSLNQQSNQPQMPLGMPNPMKFPMNPGWGIPNLMNFPMNQANTMNLLQGGQAGNMNQMNQTPKPIESSKPTHDDELRRATARSGSTQFSFILDVECCTAALILVTLALLPVLYLRSKRNESIPRNEVPGGLPLVGHVDDGNNTSVCIICLEHRRSHAFVPCGHMCLCDHCSSRSPYSQVRYSIRRAIFVSVIDAIRYSVRLIFRSTVLSRRGISCPICRDSSSAIMKIYNS</sequence>
<dbReference type="GO" id="GO:0061630">
    <property type="term" value="F:ubiquitin protein ligase activity"/>
    <property type="evidence" value="ECO:0007669"/>
    <property type="project" value="UniProtKB-EC"/>
</dbReference>
<evidence type="ECO:0000256" key="1">
    <source>
        <dbReference type="PROSITE-ProRule" id="PRU00175"/>
    </source>
</evidence>
<dbReference type="PROSITE" id="PS51257">
    <property type="entry name" value="PROKAR_LIPOPROTEIN"/>
    <property type="match status" value="1"/>
</dbReference>
<dbReference type="GO" id="GO:0008270">
    <property type="term" value="F:zinc ion binding"/>
    <property type="evidence" value="ECO:0007669"/>
    <property type="project" value="UniProtKB-KW"/>
</dbReference>
<dbReference type="AlphaFoldDB" id="A0AAD3CUD3"/>
<keyword evidence="1" id="KW-0862">Zinc</keyword>
<keyword evidence="1" id="KW-0863">Zinc-finger</keyword>
<dbReference type="Pfam" id="PF13920">
    <property type="entry name" value="zf-C3HC4_3"/>
    <property type="match status" value="1"/>
</dbReference>
<gene>
    <name evidence="4" type="ORF">CTEN210_08728</name>
</gene>
<dbReference type="InterPro" id="IPR013083">
    <property type="entry name" value="Znf_RING/FYVE/PHD"/>
</dbReference>
<feature type="region of interest" description="Disordered" evidence="2">
    <location>
        <begin position="157"/>
        <end position="189"/>
    </location>
</feature>
<dbReference type="Gene3D" id="3.30.40.10">
    <property type="entry name" value="Zinc/RING finger domain, C3HC4 (zinc finger)"/>
    <property type="match status" value="1"/>
</dbReference>
<keyword evidence="5" id="KW-1185">Reference proteome</keyword>
<organism evidence="4 5">
    <name type="scientific">Chaetoceros tenuissimus</name>
    <dbReference type="NCBI Taxonomy" id="426638"/>
    <lineage>
        <taxon>Eukaryota</taxon>
        <taxon>Sar</taxon>
        <taxon>Stramenopiles</taxon>
        <taxon>Ochrophyta</taxon>
        <taxon>Bacillariophyta</taxon>
        <taxon>Coscinodiscophyceae</taxon>
        <taxon>Chaetocerotophycidae</taxon>
        <taxon>Chaetocerotales</taxon>
        <taxon>Chaetocerotaceae</taxon>
        <taxon>Chaetoceros</taxon>
    </lineage>
</organism>
<accession>A0AAD3CUD3</accession>
<dbReference type="PANTHER" id="PTHR22996:SF0">
    <property type="entry name" value="RE60872P-RELATED"/>
    <property type="match status" value="1"/>
</dbReference>
<reference evidence="4 5" key="1">
    <citation type="journal article" date="2021" name="Sci. Rep.">
        <title>The genome of the diatom Chaetoceros tenuissimus carries an ancient integrated fragment of an extant virus.</title>
        <authorList>
            <person name="Hongo Y."/>
            <person name="Kimura K."/>
            <person name="Takaki Y."/>
            <person name="Yoshida Y."/>
            <person name="Baba S."/>
            <person name="Kobayashi G."/>
            <person name="Nagasaki K."/>
            <person name="Hano T."/>
            <person name="Tomaru Y."/>
        </authorList>
    </citation>
    <scope>NUCLEOTIDE SEQUENCE [LARGE SCALE GENOMIC DNA]</scope>
    <source>
        <strain evidence="4 5">NIES-3715</strain>
    </source>
</reference>
<name>A0AAD3CUD3_9STRA</name>
<comment type="caution">
    <text evidence="4">The sequence shown here is derived from an EMBL/GenBank/DDBJ whole genome shotgun (WGS) entry which is preliminary data.</text>
</comment>
<proteinExistence type="predicted"/>
<feature type="compositionally biased region" description="Polar residues" evidence="2">
    <location>
        <begin position="157"/>
        <end position="171"/>
    </location>
</feature>
<dbReference type="PANTHER" id="PTHR22996">
    <property type="entry name" value="MAHOGUNIN"/>
    <property type="match status" value="1"/>
</dbReference>
<evidence type="ECO:0000259" key="3">
    <source>
        <dbReference type="PROSITE" id="PS50089"/>
    </source>
</evidence>
<dbReference type="Proteomes" id="UP001054902">
    <property type="component" value="Unassembled WGS sequence"/>
</dbReference>
<feature type="domain" description="RING-type" evidence="3">
    <location>
        <begin position="255"/>
        <end position="328"/>
    </location>
</feature>
<feature type="compositionally biased region" description="Basic and acidic residues" evidence="2">
    <location>
        <begin position="178"/>
        <end position="187"/>
    </location>
</feature>
<protein>
    <recommendedName>
        <fullName evidence="3">RING-type domain-containing protein</fullName>
    </recommendedName>
</protein>
<dbReference type="GO" id="GO:0016567">
    <property type="term" value="P:protein ubiquitination"/>
    <property type="evidence" value="ECO:0007669"/>
    <property type="project" value="TreeGrafter"/>
</dbReference>
<dbReference type="InterPro" id="IPR001841">
    <property type="entry name" value="Znf_RING"/>
</dbReference>
<evidence type="ECO:0000256" key="2">
    <source>
        <dbReference type="SAM" id="MobiDB-lite"/>
    </source>
</evidence>
<dbReference type="InterPro" id="IPR045194">
    <property type="entry name" value="MGRN1/RNF157-like"/>
</dbReference>
<evidence type="ECO:0000313" key="5">
    <source>
        <dbReference type="Proteomes" id="UP001054902"/>
    </source>
</evidence>
<dbReference type="PROSITE" id="PS50089">
    <property type="entry name" value="ZF_RING_2"/>
    <property type="match status" value="1"/>
</dbReference>
<dbReference type="EMBL" id="BLLK01000045">
    <property type="protein sequence ID" value="GFH52252.1"/>
    <property type="molecule type" value="Genomic_DNA"/>
</dbReference>
<keyword evidence="1" id="KW-0479">Metal-binding</keyword>